<evidence type="ECO:0000259" key="5">
    <source>
        <dbReference type="Pfam" id="PF06305"/>
    </source>
</evidence>
<dbReference type="GO" id="GO:0005886">
    <property type="term" value="C:plasma membrane"/>
    <property type="evidence" value="ECO:0007669"/>
    <property type="project" value="InterPro"/>
</dbReference>
<proteinExistence type="predicted"/>
<keyword evidence="4" id="KW-0472">Membrane</keyword>
<dbReference type="AlphaFoldDB" id="A0A1J5N881"/>
<evidence type="ECO:0000256" key="3">
    <source>
        <dbReference type="ARBA" id="ARBA00022989"/>
    </source>
</evidence>
<evidence type="ECO:0000256" key="4">
    <source>
        <dbReference type="ARBA" id="ARBA00023136"/>
    </source>
</evidence>
<evidence type="ECO:0000313" key="6">
    <source>
        <dbReference type="EMBL" id="OIQ08394.1"/>
    </source>
</evidence>
<evidence type="ECO:0000256" key="2">
    <source>
        <dbReference type="ARBA" id="ARBA00022692"/>
    </source>
</evidence>
<dbReference type="PANTHER" id="PTHR41335">
    <property type="entry name" value="MEMBRANE PROTEIN-RELATED"/>
    <property type="match status" value="1"/>
</dbReference>
<organism evidence="6 7">
    <name type="scientific">Neomoorella thermoacetica</name>
    <name type="common">Clostridium thermoaceticum</name>
    <dbReference type="NCBI Taxonomy" id="1525"/>
    <lineage>
        <taxon>Bacteria</taxon>
        <taxon>Bacillati</taxon>
        <taxon>Bacillota</taxon>
        <taxon>Clostridia</taxon>
        <taxon>Neomoorellales</taxon>
        <taxon>Neomoorellaceae</taxon>
        <taxon>Neomoorella</taxon>
    </lineage>
</organism>
<dbReference type="KEGG" id="mthz:MOTHA_c17720"/>
<keyword evidence="1" id="KW-1003">Cell membrane</keyword>
<sequence length="134" mass="14686">MYHLPGEGKSFLEGELIDANIVYFSGVAVMQIFSLLAIFFALLVAIFAVQNAGPVEINFLAWQFSNISLVLVILGSAAFGALVVFLLGAVRQVRQAREIRELKSQHKRLQETIARLELVAAGKGAGQQERKQEA</sequence>
<dbReference type="InterPro" id="IPR010445">
    <property type="entry name" value="LapA_dom"/>
</dbReference>
<dbReference type="EMBL" id="MIHH01000011">
    <property type="protein sequence ID" value="OIQ08394.1"/>
    <property type="molecule type" value="Genomic_DNA"/>
</dbReference>
<keyword evidence="2" id="KW-0812">Transmembrane</keyword>
<comment type="caution">
    <text evidence="6">The sequence shown here is derived from an EMBL/GenBank/DDBJ whole genome shotgun (WGS) entry which is preliminary data.</text>
</comment>
<dbReference type="Proteomes" id="UP000182743">
    <property type="component" value="Unassembled WGS sequence"/>
</dbReference>
<evidence type="ECO:0000256" key="1">
    <source>
        <dbReference type="ARBA" id="ARBA00022475"/>
    </source>
</evidence>
<dbReference type="KEGG" id="mtho:MOTHE_c16890"/>
<dbReference type="PANTHER" id="PTHR41335:SF1">
    <property type="entry name" value="MEMBRANE PROTEIN"/>
    <property type="match status" value="1"/>
</dbReference>
<evidence type="ECO:0000313" key="7">
    <source>
        <dbReference type="Proteomes" id="UP000182743"/>
    </source>
</evidence>
<name>A0A1J5N881_NEOTH</name>
<accession>A0A1J5N881</accession>
<gene>
    <name evidence="6" type="ORF">MOOR_19370</name>
</gene>
<protein>
    <recommendedName>
        <fullName evidence="5">Lipopolysaccharide assembly protein A domain-containing protein</fullName>
    </recommendedName>
</protein>
<dbReference type="Pfam" id="PF06305">
    <property type="entry name" value="LapA_dom"/>
    <property type="match status" value="1"/>
</dbReference>
<keyword evidence="3" id="KW-1133">Transmembrane helix</keyword>
<feature type="domain" description="Lipopolysaccharide assembly protein A" evidence="5">
    <location>
        <begin position="50"/>
        <end position="113"/>
    </location>
</feature>
<reference evidence="6 7" key="1">
    <citation type="submission" date="2016-08" db="EMBL/GenBank/DDBJ databases">
        <title>Genome-based comparison of Moorella thermoacetic strains.</title>
        <authorList>
            <person name="Poehlein A."/>
            <person name="Bengelsdorf F.R."/>
            <person name="Esser C."/>
            <person name="Duerre P."/>
            <person name="Daniel R."/>
        </authorList>
    </citation>
    <scope>NUCLEOTIDE SEQUENCE [LARGE SCALE GENOMIC DNA]</scope>
    <source>
        <strain evidence="6 7">DSM 11768</strain>
    </source>
</reference>